<feature type="compositionally biased region" description="Acidic residues" evidence="1">
    <location>
        <begin position="1"/>
        <end position="18"/>
    </location>
</feature>
<dbReference type="GeneID" id="94844882"/>
<gene>
    <name evidence="2" type="ORF">TRFO_35310</name>
</gene>
<dbReference type="EMBL" id="MLAK01001064">
    <property type="protein sequence ID" value="OHS98284.1"/>
    <property type="molecule type" value="Genomic_DNA"/>
</dbReference>
<evidence type="ECO:0000256" key="1">
    <source>
        <dbReference type="SAM" id="MobiDB-lite"/>
    </source>
</evidence>
<dbReference type="AlphaFoldDB" id="A0A1J4JLY2"/>
<sequence>MNSDEEETIVVSGEQEENMEVKPKTARPRKEDSFVRIRKLAYRFQPLPTHSVQLLENLIENLLEERKQKVLSGDFKSGMTILRVVDHVKEFLKIAEKRRFQRQQKCEVSKQNDMVLDRIATFDQETAAQERKLKRQLASARERLINDLKKEAEQHEQLWQSESHKRLYNRPSHQLRALRHQAKQMVACGRFKDAEQVLATANELQEKEAAQGAFQMQSDYENATKIFDQKVANDLNTFDTDAQLQIDSFRARRASQRTVFQNQIKIVEQKSELVKDVERCWNANQKQVMDKQMAKILDTNRKIPRTTRSLGRNMRETEDKIILKLPQLNPKRPMEKPIPQANYL</sequence>
<keyword evidence="3" id="KW-1185">Reference proteome</keyword>
<name>A0A1J4JLY2_9EUKA</name>
<dbReference type="PANTHER" id="PTHR47026">
    <property type="entry name" value="PIGMENTOSA GTPASE REGULATOR-LIKE PROTEIN, PUTATIVE-RELATED"/>
    <property type="match status" value="1"/>
</dbReference>
<feature type="region of interest" description="Disordered" evidence="1">
    <location>
        <begin position="1"/>
        <end position="27"/>
    </location>
</feature>
<organism evidence="2 3">
    <name type="scientific">Tritrichomonas foetus</name>
    <dbReference type="NCBI Taxonomy" id="1144522"/>
    <lineage>
        <taxon>Eukaryota</taxon>
        <taxon>Metamonada</taxon>
        <taxon>Parabasalia</taxon>
        <taxon>Tritrichomonadida</taxon>
        <taxon>Tritrichomonadidae</taxon>
        <taxon>Tritrichomonas</taxon>
    </lineage>
</organism>
<dbReference type="Proteomes" id="UP000179807">
    <property type="component" value="Unassembled WGS sequence"/>
</dbReference>
<reference evidence="2" key="1">
    <citation type="submission" date="2016-10" db="EMBL/GenBank/DDBJ databases">
        <authorList>
            <person name="Benchimol M."/>
            <person name="Almeida L.G."/>
            <person name="Vasconcelos A.T."/>
            <person name="Perreira-Neves A."/>
            <person name="Rosa I.A."/>
            <person name="Tasca T."/>
            <person name="Bogo M.R."/>
            <person name="de Souza W."/>
        </authorList>
    </citation>
    <scope>NUCLEOTIDE SEQUENCE [LARGE SCALE GENOMIC DNA]</scope>
    <source>
        <strain evidence="2">K</strain>
    </source>
</reference>
<proteinExistence type="predicted"/>
<dbReference type="RefSeq" id="XP_068351421.1">
    <property type="nucleotide sequence ID" value="XM_068510178.1"/>
</dbReference>
<evidence type="ECO:0000313" key="2">
    <source>
        <dbReference type="EMBL" id="OHS98284.1"/>
    </source>
</evidence>
<evidence type="ECO:0000313" key="3">
    <source>
        <dbReference type="Proteomes" id="UP000179807"/>
    </source>
</evidence>
<protein>
    <submittedName>
        <fullName evidence="2">Uncharacterized protein</fullName>
    </submittedName>
</protein>
<dbReference type="PANTHER" id="PTHR47026:SF2">
    <property type="entry name" value="FLAGELLAR ASSOCIATED PROTEIN"/>
    <property type="match status" value="1"/>
</dbReference>
<comment type="caution">
    <text evidence="2">The sequence shown here is derived from an EMBL/GenBank/DDBJ whole genome shotgun (WGS) entry which is preliminary data.</text>
</comment>
<accession>A0A1J4JLY2</accession>
<dbReference type="VEuPathDB" id="TrichDB:TRFO_35310"/>